<comment type="caution">
    <text evidence="1">The sequence shown here is derived from an EMBL/GenBank/DDBJ whole genome shotgun (WGS) entry which is preliminary data.</text>
</comment>
<sequence>MAFWNRDEDTSLPKGDRGAGSFSNYKYDLIPSNGRVTLRLANSNPHQDEIAKVLESGAEGIETAISRRSPEDERTDAPLVIRLFAGGRVTGVVGTVPRGLEAVVDEALSRLEKRGVKVRIPAKVVKTRDGLRVDLLMGQTR</sequence>
<gene>
    <name evidence="1" type="ORF">FVP33_08120</name>
</gene>
<dbReference type="Proteomes" id="UP000321379">
    <property type="component" value="Unassembled WGS sequence"/>
</dbReference>
<dbReference type="RefSeq" id="WP_147783082.1">
    <property type="nucleotide sequence ID" value="NZ_VRMG01000005.1"/>
</dbReference>
<dbReference type="EMBL" id="VRMG01000005">
    <property type="protein sequence ID" value="TXN31495.1"/>
    <property type="molecule type" value="Genomic_DNA"/>
</dbReference>
<protein>
    <submittedName>
        <fullName evidence="1">Uncharacterized protein</fullName>
    </submittedName>
</protein>
<evidence type="ECO:0000313" key="2">
    <source>
        <dbReference type="Proteomes" id="UP000321379"/>
    </source>
</evidence>
<evidence type="ECO:0000313" key="1">
    <source>
        <dbReference type="EMBL" id="TXN31495.1"/>
    </source>
</evidence>
<proteinExistence type="predicted"/>
<name>A0A5C8USG6_9MICO</name>
<dbReference type="AlphaFoldDB" id="A0A5C8USG6"/>
<reference evidence="1 2" key="1">
    <citation type="submission" date="2019-08" db="EMBL/GenBank/DDBJ databases">
        <title>Bacterial whole genome sequence for Glaciihabitans sp. CHu50b-6-2.</title>
        <authorList>
            <person name="Jin L."/>
        </authorList>
    </citation>
    <scope>NUCLEOTIDE SEQUENCE [LARGE SCALE GENOMIC DNA]</scope>
    <source>
        <strain evidence="1 2">CHu50b-6-2</strain>
    </source>
</reference>
<accession>A0A5C8USG6</accession>
<organism evidence="1 2">
    <name type="scientific">Lacisediminihabitans profunda</name>
    <dbReference type="NCBI Taxonomy" id="2594790"/>
    <lineage>
        <taxon>Bacteria</taxon>
        <taxon>Bacillati</taxon>
        <taxon>Actinomycetota</taxon>
        <taxon>Actinomycetes</taxon>
        <taxon>Micrococcales</taxon>
        <taxon>Microbacteriaceae</taxon>
        <taxon>Lacisediminihabitans</taxon>
    </lineage>
</organism>
<keyword evidence="2" id="KW-1185">Reference proteome</keyword>